<dbReference type="GO" id="GO:0003677">
    <property type="term" value="F:DNA binding"/>
    <property type="evidence" value="ECO:0007669"/>
    <property type="project" value="InterPro"/>
</dbReference>
<gene>
    <name evidence="2" type="ORF">OS493_037023</name>
</gene>
<comment type="caution">
    <text evidence="2">The sequence shown here is derived from an EMBL/GenBank/DDBJ whole genome shotgun (WGS) entry which is preliminary data.</text>
</comment>
<dbReference type="Proteomes" id="UP001163046">
    <property type="component" value="Unassembled WGS sequence"/>
</dbReference>
<evidence type="ECO:0000256" key="1">
    <source>
        <dbReference type="SAM" id="MobiDB-lite"/>
    </source>
</evidence>
<name>A0A9W9YI58_9CNID</name>
<dbReference type="InterPro" id="IPR011010">
    <property type="entry name" value="DNA_brk_join_enz"/>
</dbReference>
<sequence>MLDAKLRINRRERKENVKHKPVIESADLLRIKSSEFTSVNNPAGLQRRFTHSVRATAISLWSDADIPDRHITFVSGHSNEQSLAHYSSLPSGPQLRKFSDTISNALGNGSSLRAESSSTTTVISPSKTSAPAPALTCTTTSNSMAVNSSLSMNVFPSGFFSSCNIANVQVYLGSQARFEEK</sequence>
<dbReference type="EMBL" id="MU827367">
    <property type="protein sequence ID" value="KAJ7351070.1"/>
    <property type="molecule type" value="Genomic_DNA"/>
</dbReference>
<dbReference type="OrthoDB" id="5979632at2759"/>
<feature type="region of interest" description="Disordered" evidence="1">
    <location>
        <begin position="109"/>
        <end position="134"/>
    </location>
</feature>
<dbReference type="AlphaFoldDB" id="A0A9W9YI58"/>
<proteinExistence type="predicted"/>
<keyword evidence="3" id="KW-1185">Reference proteome</keyword>
<organism evidence="2 3">
    <name type="scientific">Desmophyllum pertusum</name>
    <dbReference type="NCBI Taxonomy" id="174260"/>
    <lineage>
        <taxon>Eukaryota</taxon>
        <taxon>Metazoa</taxon>
        <taxon>Cnidaria</taxon>
        <taxon>Anthozoa</taxon>
        <taxon>Hexacorallia</taxon>
        <taxon>Scleractinia</taxon>
        <taxon>Caryophylliina</taxon>
        <taxon>Caryophylliidae</taxon>
        <taxon>Desmophyllum</taxon>
    </lineage>
</organism>
<dbReference type="SUPFAM" id="SSF56349">
    <property type="entry name" value="DNA breaking-rejoining enzymes"/>
    <property type="match status" value="1"/>
</dbReference>
<feature type="compositionally biased region" description="Polar residues" evidence="1">
    <location>
        <begin position="109"/>
        <end position="129"/>
    </location>
</feature>
<evidence type="ECO:0000313" key="3">
    <source>
        <dbReference type="Proteomes" id="UP001163046"/>
    </source>
</evidence>
<accession>A0A9W9YI58</accession>
<evidence type="ECO:0000313" key="2">
    <source>
        <dbReference type="EMBL" id="KAJ7351070.1"/>
    </source>
</evidence>
<reference evidence="2" key="1">
    <citation type="submission" date="2023-01" db="EMBL/GenBank/DDBJ databases">
        <title>Genome assembly of the deep-sea coral Lophelia pertusa.</title>
        <authorList>
            <person name="Herrera S."/>
            <person name="Cordes E."/>
        </authorList>
    </citation>
    <scope>NUCLEOTIDE SEQUENCE</scope>
    <source>
        <strain evidence="2">USNM1676648</strain>
        <tissue evidence="2">Polyp</tissue>
    </source>
</reference>
<protein>
    <submittedName>
        <fullName evidence="2">Uncharacterized protein</fullName>
    </submittedName>
</protein>